<feature type="transmembrane region" description="Helical" evidence="1">
    <location>
        <begin position="48"/>
        <end position="72"/>
    </location>
</feature>
<keyword evidence="3" id="KW-1185">Reference proteome</keyword>
<accession>A0A7N0UAL5</accession>
<evidence type="ECO:0000256" key="1">
    <source>
        <dbReference type="SAM" id="Phobius"/>
    </source>
</evidence>
<name>A0A7N0UAL5_KALFE</name>
<evidence type="ECO:0000313" key="2">
    <source>
        <dbReference type="EnsemblPlants" id="Kaladp0057s0111.1.v1.1.CDS.1"/>
    </source>
</evidence>
<protein>
    <submittedName>
        <fullName evidence="2">Uncharacterized protein</fullName>
    </submittedName>
</protein>
<keyword evidence="1" id="KW-0812">Transmembrane</keyword>
<dbReference type="AlphaFoldDB" id="A0A7N0UAL5"/>
<evidence type="ECO:0000313" key="3">
    <source>
        <dbReference type="Proteomes" id="UP000594263"/>
    </source>
</evidence>
<sequence>MAGRWAGTALRWLELDFSLPTQFSYLLPRWNSPSVWLPDLYFSVVDNLLWSIVVALESVAVVTTLCFFFLFCGCTI</sequence>
<keyword evidence="1" id="KW-0472">Membrane</keyword>
<dbReference type="PANTHER" id="PTHR33726">
    <property type="entry name" value="TRANSMEMBRANE PROTEIN"/>
    <property type="match status" value="1"/>
</dbReference>
<dbReference type="Gramene" id="Kaladp0057s0111.1.v1.1">
    <property type="protein sequence ID" value="Kaladp0057s0111.1.v1.1.CDS.1"/>
    <property type="gene ID" value="Kaladp0057s0111.v1.1"/>
</dbReference>
<proteinExistence type="predicted"/>
<dbReference type="PANTHER" id="PTHR33726:SF3">
    <property type="entry name" value="TRANSMEMBRANE PROTEIN"/>
    <property type="match status" value="1"/>
</dbReference>
<keyword evidence="1" id="KW-1133">Transmembrane helix</keyword>
<organism evidence="2 3">
    <name type="scientific">Kalanchoe fedtschenkoi</name>
    <name type="common">Lavender scallops</name>
    <name type="synonym">South American air plant</name>
    <dbReference type="NCBI Taxonomy" id="63787"/>
    <lineage>
        <taxon>Eukaryota</taxon>
        <taxon>Viridiplantae</taxon>
        <taxon>Streptophyta</taxon>
        <taxon>Embryophyta</taxon>
        <taxon>Tracheophyta</taxon>
        <taxon>Spermatophyta</taxon>
        <taxon>Magnoliopsida</taxon>
        <taxon>eudicotyledons</taxon>
        <taxon>Gunneridae</taxon>
        <taxon>Pentapetalae</taxon>
        <taxon>Saxifragales</taxon>
        <taxon>Crassulaceae</taxon>
        <taxon>Kalanchoe</taxon>
    </lineage>
</organism>
<reference evidence="2" key="1">
    <citation type="submission" date="2021-01" db="UniProtKB">
        <authorList>
            <consortium name="EnsemblPlants"/>
        </authorList>
    </citation>
    <scope>IDENTIFICATION</scope>
</reference>
<dbReference type="OMA" id="PSTWITR"/>
<dbReference type="EnsemblPlants" id="Kaladp0057s0111.1.v1.1">
    <property type="protein sequence ID" value="Kaladp0057s0111.1.v1.1.CDS.1"/>
    <property type="gene ID" value="Kaladp0057s0111.v1.1"/>
</dbReference>
<dbReference type="Proteomes" id="UP000594263">
    <property type="component" value="Unplaced"/>
</dbReference>